<evidence type="ECO:0000313" key="6">
    <source>
        <dbReference type="EMBL" id="ATE56998.1"/>
    </source>
</evidence>
<accession>A0A290ZDA4</accession>
<dbReference type="KEGG" id="apre:CNX65_29995"/>
<feature type="domain" description="Peptidase S33 tripeptidyl aminopeptidase-like C-terminal" evidence="5">
    <location>
        <begin position="416"/>
        <end position="514"/>
    </location>
</feature>
<dbReference type="PANTHER" id="PTHR43248:SF29">
    <property type="entry name" value="TRIPEPTIDYL AMINOPEPTIDASE"/>
    <property type="match status" value="1"/>
</dbReference>
<keyword evidence="3" id="KW-0378">Hydrolase</keyword>
<dbReference type="AlphaFoldDB" id="A0A290ZDA4"/>
<dbReference type="InterPro" id="IPR051601">
    <property type="entry name" value="Serine_prot/Carboxylest_S33"/>
</dbReference>
<feature type="chain" id="PRO_5038683803" evidence="4">
    <location>
        <begin position="23"/>
        <end position="539"/>
    </location>
</feature>
<dbReference type="PANTHER" id="PTHR43248">
    <property type="entry name" value="2-SUCCINYL-6-HYDROXY-2,4-CYCLOHEXADIENE-1-CARBOXYLATE SYNTHASE"/>
    <property type="match status" value="1"/>
</dbReference>
<sequence length="539" mass="58181">MRRALIAALPVLLAGSLLPARAVAERVEQTGQPEQTGQVAGGRPIAERFLTQRIGWAPCAEPDLPGLECGSYRAPHDWNALGDQRVVTIAVSRLRTAEGVTRSLLTNPGGPGAPGRWLPLRFASRQRLLASTEVIGVDVRGTGASTNLTCGNLDWTTIADPRDRSRANTDLLYDAAQLQARACQSRSGDLGRVVTTEQTVRDLDLLRHLLGRPQADWVGYSGGTWIGAYYATFFPKRVGRFVLDSNADFTAPWKKILNDSFGPGFQRRFEVDYLPWVAKHDAHYRLGRAPQEVLRVYEAVRAAVKAEPFALEDGTVVTEILFDLLFAQTQYLKELFPQLTPLLSHLAHALGVVGGAEATGPVTASRATAALAATPVRHPDAANATLHAIACNDTPFPGDRRSLAGEAERAGARYPFFGYYQPVAPCAFWNRPAIALPTPTGRGVPPVLMVQSERDPATPVEGAVRAHRAFAGSRLLTVLDEGDHGLYAGGNACVDDVVEAFLVDGVVPERDLTCRGMPLPEPLTAEAAPPVRLAFTFPL</sequence>
<evidence type="ECO:0000256" key="3">
    <source>
        <dbReference type="ARBA" id="ARBA00022801"/>
    </source>
</evidence>
<name>A0A290ZDA4_9PSEU</name>
<keyword evidence="2 4" id="KW-0732">Signal</keyword>
<gene>
    <name evidence="6" type="ORF">CNX65_29995</name>
</gene>
<dbReference type="EMBL" id="CP023445">
    <property type="protein sequence ID" value="ATE56998.1"/>
    <property type="molecule type" value="Genomic_DNA"/>
</dbReference>
<evidence type="ECO:0000256" key="2">
    <source>
        <dbReference type="ARBA" id="ARBA00022729"/>
    </source>
</evidence>
<organism evidence="6 7">
    <name type="scientific">Actinosynnema pretiosum</name>
    <dbReference type="NCBI Taxonomy" id="42197"/>
    <lineage>
        <taxon>Bacteria</taxon>
        <taxon>Bacillati</taxon>
        <taxon>Actinomycetota</taxon>
        <taxon>Actinomycetes</taxon>
        <taxon>Pseudonocardiales</taxon>
        <taxon>Pseudonocardiaceae</taxon>
        <taxon>Actinosynnema</taxon>
    </lineage>
</organism>
<protein>
    <submittedName>
        <fullName evidence="6">Transporter</fullName>
    </submittedName>
</protein>
<proteinExistence type="inferred from homology"/>
<dbReference type="Pfam" id="PF08386">
    <property type="entry name" value="Abhydrolase_4"/>
    <property type="match status" value="1"/>
</dbReference>
<feature type="signal peptide" evidence="4">
    <location>
        <begin position="1"/>
        <end position="22"/>
    </location>
</feature>
<reference evidence="6" key="1">
    <citation type="submission" date="2017-09" db="EMBL/GenBank/DDBJ databases">
        <title>Complete Genome Sequence of ansamitocin-producing Bacterium Actinosynnema pretiosum X47.</title>
        <authorList>
            <person name="Cao G."/>
            <person name="Zong G."/>
            <person name="Zhong C."/>
            <person name="Fu J."/>
        </authorList>
    </citation>
    <scope>NUCLEOTIDE SEQUENCE [LARGE SCALE GENOMIC DNA]</scope>
    <source>
        <strain evidence="6">X47</strain>
    </source>
</reference>
<dbReference type="GO" id="GO:0016787">
    <property type="term" value="F:hydrolase activity"/>
    <property type="evidence" value="ECO:0007669"/>
    <property type="project" value="UniProtKB-KW"/>
</dbReference>
<dbReference type="InterPro" id="IPR029058">
    <property type="entry name" value="AB_hydrolase_fold"/>
</dbReference>
<evidence type="ECO:0000259" key="5">
    <source>
        <dbReference type="Pfam" id="PF08386"/>
    </source>
</evidence>
<dbReference type="Gene3D" id="3.40.50.1820">
    <property type="entry name" value="alpha/beta hydrolase"/>
    <property type="match status" value="1"/>
</dbReference>
<evidence type="ECO:0000313" key="7">
    <source>
        <dbReference type="Proteomes" id="UP000218505"/>
    </source>
</evidence>
<dbReference type="InterPro" id="IPR013595">
    <property type="entry name" value="Pept_S33_TAP-like_C"/>
</dbReference>
<dbReference type="Proteomes" id="UP000218505">
    <property type="component" value="Chromosome"/>
</dbReference>
<evidence type="ECO:0000256" key="4">
    <source>
        <dbReference type="SAM" id="SignalP"/>
    </source>
</evidence>
<comment type="similarity">
    <text evidence="1">Belongs to the peptidase S33 family.</text>
</comment>
<dbReference type="SUPFAM" id="SSF53474">
    <property type="entry name" value="alpha/beta-Hydrolases"/>
    <property type="match status" value="1"/>
</dbReference>
<evidence type="ECO:0000256" key="1">
    <source>
        <dbReference type="ARBA" id="ARBA00010088"/>
    </source>
</evidence>
<keyword evidence="7" id="KW-1185">Reference proteome</keyword>
<dbReference type="RefSeq" id="WP_096496741.1">
    <property type="nucleotide sequence ID" value="NZ_CP023445.1"/>
</dbReference>